<organism evidence="1 2">
    <name type="scientific">Gimesia chilikensis</name>
    <dbReference type="NCBI Taxonomy" id="2605989"/>
    <lineage>
        <taxon>Bacteria</taxon>
        <taxon>Pseudomonadati</taxon>
        <taxon>Planctomycetota</taxon>
        <taxon>Planctomycetia</taxon>
        <taxon>Planctomycetales</taxon>
        <taxon>Planctomycetaceae</taxon>
        <taxon>Gimesia</taxon>
    </lineage>
</organism>
<protein>
    <submittedName>
        <fullName evidence="1">Uncharacterized protein</fullName>
    </submittedName>
</protein>
<reference evidence="1 2" key="1">
    <citation type="submission" date="2019-02" db="EMBL/GenBank/DDBJ databases">
        <title>Deep-cultivation of Planctomycetes and their phenomic and genomic characterization uncovers novel biology.</title>
        <authorList>
            <person name="Wiegand S."/>
            <person name="Jogler M."/>
            <person name="Boedeker C."/>
            <person name="Pinto D."/>
            <person name="Vollmers J."/>
            <person name="Rivas-Marin E."/>
            <person name="Kohn T."/>
            <person name="Peeters S.H."/>
            <person name="Heuer A."/>
            <person name="Rast P."/>
            <person name="Oberbeckmann S."/>
            <person name="Bunk B."/>
            <person name="Jeske O."/>
            <person name="Meyerdierks A."/>
            <person name="Storesund J.E."/>
            <person name="Kallscheuer N."/>
            <person name="Luecker S."/>
            <person name="Lage O.M."/>
            <person name="Pohl T."/>
            <person name="Merkel B.J."/>
            <person name="Hornburger P."/>
            <person name="Mueller R.-W."/>
            <person name="Bruemmer F."/>
            <person name="Labrenz M."/>
            <person name="Spormann A.M."/>
            <person name="Op den Camp H."/>
            <person name="Overmann J."/>
            <person name="Amann R."/>
            <person name="Jetten M.S.M."/>
            <person name="Mascher T."/>
            <person name="Medema M.H."/>
            <person name="Devos D.P."/>
            <person name="Kaster A.-K."/>
            <person name="Ovreas L."/>
            <person name="Rohde M."/>
            <person name="Galperin M.Y."/>
            <person name="Jogler C."/>
        </authorList>
    </citation>
    <scope>NUCLEOTIDE SEQUENCE [LARGE SCALE GENOMIC DNA]</scope>
    <source>
        <strain evidence="1 2">HG66A1</strain>
    </source>
</reference>
<accession>A0A517PUM3</accession>
<evidence type="ECO:0000313" key="1">
    <source>
        <dbReference type="EMBL" id="QDT23083.1"/>
    </source>
</evidence>
<name>A0A517PUM3_9PLAN</name>
<dbReference type="EMBL" id="CP036266">
    <property type="protein sequence ID" value="QDT23083.1"/>
    <property type="molecule type" value="Genomic_DNA"/>
</dbReference>
<gene>
    <name evidence="1" type="ORF">HG66A1_48970</name>
</gene>
<sequence>MGFLNSDNIKKTFATPLTVLKIHDKLRVPIEVQALNCR</sequence>
<dbReference type="Proteomes" id="UP000320421">
    <property type="component" value="Chromosome"/>
</dbReference>
<proteinExistence type="predicted"/>
<keyword evidence="2" id="KW-1185">Reference proteome</keyword>
<evidence type="ECO:0000313" key="2">
    <source>
        <dbReference type="Proteomes" id="UP000320421"/>
    </source>
</evidence>
<dbReference type="AlphaFoldDB" id="A0A517PUM3"/>